<dbReference type="CDD" id="cd07035">
    <property type="entry name" value="TPP_PYR_POX_like"/>
    <property type="match status" value="1"/>
</dbReference>
<evidence type="ECO:0000313" key="4">
    <source>
        <dbReference type="EMBL" id="SVC64711.1"/>
    </source>
</evidence>
<dbReference type="FunFam" id="3.40.50.970:FF:000007">
    <property type="entry name" value="Acetolactate synthase"/>
    <property type="match status" value="1"/>
</dbReference>
<dbReference type="InterPro" id="IPR012001">
    <property type="entry name" value="Thiamin_PyroP_enz_TPP-bd_dom"/>
</dbReference>
<evidence type="ECO:0000259" key="2">
    <source>
        <dbReference type="Pfam" id="PF00205"/>
    </source>
</evidence>
<dbReference type="InterPro" id="IPR045229">
    <property type="entry name" value="TPP_enz"/>
</dbReference>
<proteinExistence type="inferred from homology"/>
<accession>A0A382NYQ1</accession>
<dbReference type="EMBL" id="UINC01102806">
    <property type="protein sequence ID" value="SVC64711.1"/>
    <property type="molecule type" value="Genomic_DNA"/>
</dbReference>
<dbReference type="InterPro" id="IPR029061">
    <property type="entry name" value="THDP-binding"/>
</dbReference>
<dbReference type="Gene3D" id="3.40.50.970">
    <property type="match status" value="1"/>
</dbReference>
<dbReference type="SUPFAM" id="SSF52467">
    <property type="entry name" value="DHS-like NAD/FAD-binding domain"/>
    <property type="match status" value="1"/>
</dbReference>
<reference evidence="4" key="1">
    <citation type="submission" date="2018-05" db="EMBL/GenBank/DDBJ databases">
        <authorList>
            <person name="Lanie J.A."/>
            <person name="Ng W.-L."/>
            <person name="Kazmierczak K.M."/>
            <person name="Andrzejewski T.M."/>
            <person name="Davidsen T.M."/>
            <person name="Wayne K.J."/>
            <person name="Tettelin H."/>
            <person name="Glass J.I."/>
            <person name="Rusch D."/>
            <person name="Podicherti R."/>
            <person name="Tsui H.-C.T."/>
            <person name="Winkler M.E."/>
        </authorList>
    </citation>
    <scope>NUCLEOTIDE SEQUENCE</scope>
</reference>
<evidence type="ECO:0000256" key="1">
    <source>
        <dbReference type="ARBA" id="ARBA00007812"/>
    </source>
</evidence>
<sequence>MARLRAGQAIIEGLRAESVEYIFGLVGTTTNSIVTELPGRTDIKFLDTRHEEGAAFMAYGYARASGKPAACVTTSGPGSINLLTGISLAYKGRAPVIVIGGDTAQEYIYRDGAQAFDLVNLFKPVTKLSLEVNQAERIPEMIQYAFRHALSGKQGPVFLDIPRDLIDGQTIEANIQAPESYRAVNGRVEGDAQAIRQAVELLRSAKRPVLLAGGGVVDSEASDDAVELAELLDMTLVPSYGHNDAIPNSHRLYIGPPGGRGSGEAAIAINQADVILALGTRINQGSTSWNYNVVNRETKIIQVDIDSQEIGRNYPVAVGMVGGA</sequence>
<dbReference type="GO" id="GO:0030976">
    <property type="term" value="F:thiamine pyrophosphate binding"/>
    <property type="evidence" value="ECO:0007669"/>
    <property type="project" value="InterPro"/>
</dbReference>
<gene>
    <name evidence="4" type="ORF">METZ01_LOCUS317565</name>
</gene>
<dbReference type="Pfam" id="PF02776">
    <property type="entry name" value="TPP_enzyme_N"/>
    <property type="match status" value="1"/>
</dbReference>
<dbReference type="InterPro" id="IPR029035">
    <property type="entry name" value="DHS-like_NAD/FAD-binding_dom"/>
</dbReference>
<dbReference type="GO" id="GO:0000287">
    <property type="term" value="F:magnesium ion binding"/>
    <property type="evidence" value="ECO:0007669"/>
    <property type="project" value="InterPro"/>
</dbReference>
<dbReference type="PANTHER" id="PTHR18968">
    <property type="entry name" value="THIAMINE PYROPHOSPHATE ENZYMES"/>
    <property type="match status" value="1"/>
</dbReference>
<dbReference type="GO" id="GO:0005948">
    <property type="term" value="C:acetolactate synthase complex"/>
    <property type="evidence" value="ECO:0007669"/>
    <property type="project" value="TreeGrafter"/>
</dbReference>
<organism evidence="4">
    <name type="scientific">marine metagenome</name>
    <dbReference type="NCBI Taxonomy" id="408172"/>
    <lineage>
        <taxon>unclassified sequences</taxon>
        <taxon>metagenomes</taxon>
        <taxon>ecological metagenomes</taxon>
    </lineage>
</organism>
<feature type="domain" description="Thiamine pyrophosphate enzyme central" evidence="2">
    <location>
        <begin position="195"/>
        <end position="323"/>
    </location>
</feature>
<comment type="similarity">
    <text evidence="1">Belongs to the TPP enzyme family.</text>
</comment>
<name>A0A382NYQ1_9ZZZZ</name>
<evidence type="ECO:0000259" key="3">
    <source>
        <dbReference type="Pfam" id="PF02776"/>
    </source>
</evidence>
<dbReference type="GO" id="GO:0009099">
    <property type="term" value="P:L-valine biosynthetic process"/>
    <property type="evidence" value="ECO:0007669"/>
    <property type="project" value="TreeGrafter"/>
</dbReference>
<dbReference type="GO" id="GO:0009097">
    <property type="term" value="P:isoleucine biosynthetic process"/>
    <property type="evidence" value="ECO:0007669"/>
    <property type="project" value="TreeGrafter"/>
</dbReference>
<protein>
    <recommendedName>
        <fullName evidence="5">Thiamine pyrophosphate enzyme N-terminal TPP-binding domain-containing protein</fullName>
    </recommendedName>
</protein>
<dbReference type="InterPro" id="IPR012000">
    <property type="entry name" value="Thiamin_PyroP_enz_cen_dom"/>
</dbReference>
<dbReference type="AlphaFoldDB" id="A0A382NYQ1"/>
<dbReference type="SUPFAM" id="SSF52518">
    <property type="entry name" value="Thiamin diphosphate-binding fold (THDP-binding)"/>
    <property type="match status" value="1"/>
</dbReference>
<dbReference type="GO" id="GO:0003984">
    <property type="term" value="F:acetolactate synthase activity"/>
    <property type="evidence" value="ECO:0007669"/>
    <property type="project" value="TreeGrafter"/>
</dbReference>
<dbReference type="Pfam" id="PF00205">
    <property type="entry name" value="TPP_enzyme_M"/>
    <property type="match status" value="1"/>
</dbReference>
<feature type="domain" description="Thiamine pyrophosphate enzyme N-terminal TPP-binding" evidence="3">
    <location>
        <begin position="5"/>
        <end position="119"/>
    </location>
</feature>
<evidence type="ECO:0008006" key="5">
    <source>
        <dbReference type="Google" id="ProtNLM"/>
    </source>
</evidence>
<dbReference type="GO" id="GO:0050660">
    <property type="term" value="F:flavin adenine dinucleotide binding"/>
    <property type="evidence" value="ECO:0007669"/>
    <property type="project" value="TreeGrafter"/>
</dbReference>
<dbReference type="PANTHER" id="PTHR18968:SF13">
    <property type="entry name" value="ACETOLACTATE SYNTHASE CATALYTIC SUBUNIT, MITOCHONDRIAL"/>
    <property type="match status" value="1"/>
</dbReference>
<dbReference type="Gene3D" id="3.40.50.1220">
    <property type="entry name" value="TPP-binding domain"/>
    <property type="match status" value="1"/>
</dbReference>